<name>A0A5N6R5M0_9ROSI</name>
<sequence length="115" mass="12815">MIERAIEAEREQHKQQMDEILAQQSEEITVMITTQVAAQMVAYEAQIHVLEGSKHVSSESEVTNVRASHYVGSLARVIVRSSADSRSNDVSVEANDDHNEAQQWTLAGQKSHLSK</sequence>
<evidence type="ECO:0000256" key="1">
    <source>
        <dbReference type="SAM" id="MobiDB-lite"/>
    </source>
</evidence>
<organism evidence="2 3">
    <name type="scientific">Carpinus fangiana</name>
    <dbReference type="NCBI Taxonomy" id="176857"/>
    <lineage>
        <taxon>Eukaryota</taxon>
        <taxon>Viridiplantae</taxon>
        <taxon>Streptophyta</taxon>
        <taxon>Embryophyta</taxon>
        <taxon>Tracheophyta</taxon>
        <taxon>Spermatophyta</taxon>
        <taxon>Magnoliopsida</taxon>
        <taxon>eudicotyledons</taxon>
        <taxon>Gunneridae</taxon>
        <taxon>Pentapetalae</taxon>
        <taxon>rosids</taxon>
        <taxon>fabids</taxon>
        <taxon>Fagales</taxon>
        <taxon>Betulaceae</taxon>
        <taxon>Carpinus</taxon>
    </lineage>
</organism>
<accession>A0A5N6R5M0</accession>
<dbReference type="Proteomes" id="UP000327013">
    <property type="component" value="Chromosome 5"/>
</dbReference>
<protein>
    <submittedName>
        <fullName evidence="2">Uncharacterized protein</fullName>
    </submittedName>
</protein>
<gene>
    <name evidence="2" type="ORF">FH972_012730</name>
</gene>
<evidence type="ECO:0000313" key="2">
    <source>
        <dbReference type="EMBL" id="KAE8055921.1"/>
    </source>
</evidence>
<feature type="region of interest" description="Disordered" evidence="1">
    <location>
        <begin position="83"/>
        <end position="115"/>
    </location>
</feature>
<proteinExistence type="predicted"/>
<reference evidence="2 3" key="1">
    <citation type="submission" date="2019-06" db="EMBL/GenBank/DDBJ databases">
        <title>A chromosomal-level reference genome of Carpinus fangiana (Coryloideae, Betulaceae).</title>
        <authorList>
            <person name="Yang X."/>
            <person name="Wang Z."/>
            <person name="Zhang L."/>
            <person name="Hao G."/>
            <person name="Liu J."/>
            <person name="Yang Y."/>
        </authorList>
    </citation>
    <scope>NUCLEOTIDE SEQUENCE [LARGE SCALE GENOMIC DNA]</scope>
    <source>
        <strain evidence="2">Cfa_2016G</strain>
        <tissue evidence="2">Leaf</tissue>
    </source>
</reference>
<dbReference type="EMBL" id="CM017325">
    <property type="protein sequence ID" value="KAE8055921.1"/>
    <property type="molecule type" value="Genomic_DNA"/>
</dbReference>
<dbReference type="AlphaFoldDB" id="A0A5N6R5M0"/>
<keyword evidence="3" id="KW-1185">Reference proteome</keyword>
<evidence type="ECO:0000313" key="3">
    <source>
        <dbReference type="Proteomes" id="UP000327013"/>
    </source>
</evidence>